<reference evidence="1" key="1">
    <citation type="submission" date="2020-05" db="EMBL/GenBank/DDBJ databases">
        <title>Mycena genomes resolve the evolution of fungal bioluminescence.</title>
        <authorList>
            <person name="Tsai I.J."/>
        </authorList>
    </citation>
    <scope>NUCLEOTIDE SEQUENCE</scope>
    <source>
        <strain evidence="1">CCC161011</strain>
    </source>
</reference>
<dbReference type="EMBL" id="JACAZI010000016">
    <property type="protein sequence ID" value="KAF7343367.1"/>
    <property type="molecule type" value="Genomic_DNA"/>
</dbReference>
<dbReference type="Proteomes" id="UP000620124">
    <property type="component" value="Unassembled WGS sequence"/>
</dbReference>
<dbReference type="OrthoDB" id="2849527at2759"/>
<proteinExistence type="predicted"/>
<organism evidence="1 2">
    <name type="scientific">Mycena venus</name>
    <dbReference type="NCBI Taxonomy" id="2733690"/>
    <lineage>
        <taxon>Eukaryota</taxon>
        <taxon>Fungi</taxon>
        <taxon>Dikarya</taxon>
        <taxon>Basidiomycota</taxon>
        <taxon>Agaricomycotina</taxon>
        <taxon>Agaricomycetes</taxon>
        <taxon>Agaricomycetidae</taxon>
        <taxon>Agaricales</taxon>
        <taxon>Marasmiineae</taxon>
        <taxon>Mycenaceae</taxon>
        <taxon>Mycena</taxon>
    </lineage>
</organism>
<comment type="caution">
    <text evidence="1">The sequence shown here is derived from an EMBL/GenBank/DDBJ whole genome shotgun (WGS) entry which is preliminary data.</text>
</comment>
<protein>
    <submittedName>
        <fullName evidence="1">Uncharacterized protein</fullName>
    </submittedName>
</protein>
<evidence type="ECO:0000313" key="1">
    <source>
        <dbReference type="EMBL" id="KAF7343367.1"/>
    </source>
</evidence>
<accession>A0A8H6XLR8</accession>
<evidence type="ECO:0000313" key="2">
    <source>
        <dbReference type="Proteomes" id="UP000620124"/>
    </source>
</evidence>
<name>A0A8H6XLR8_9AGAR</name>
<sequence length="194" mass="22015">MFHRFAEPQGNAHHLAHFGLLGPFQYPGELDFPYRHYPGHSDVPIRPPEGLRYASGGAAADVLPWCDEPLIDWEKQTDDVFIGALTLMCPLQHLRKLTIFPRSAGRHRCSSLPYLYPALEELIVLWDFNHIDHLRDDVPLTLAPDAVPLLNCYQGPDASLMEGRPVHHLAVPRPKAQLQGDSLLMYLQDLENRE</sequence>
<keyword evidence="2" id="KW-1185">Reference proteome</keyword>
<dbReference type="AlphaFoldDB" id="A0A8H6XLR8"/>
<gene>
    <name evidence="1" type="ORF">MVEN_01769000</name>
</gene>